<dbReference type="PANTHER" id="PTHR31665:SF0">
    <property type="entry name" value="FLYWCH FAMILY MEMBER 2"/>
    <property type="match status" value="1"/>
</dbReference>
<feature type="domain" description="FLYWCH-type" evidence="5">
    <location>
        <begin position="237"/>
        <end position="300"/>
    </location>
</feature>
<dbReference type="InterPro" id="IPR040312">
    <property type="entry name" value="FWCH1/FWCH2"/>
</dbReference>
<feature type="domain" description="FLYWCH-type" evidence="5">
    <location>
        <begin position="448"/>
        <end position="512"/>
    </location>
</feature>
<keyword evidence="3" id="KW-0862">Zinc</keyword>
<evidence type="ECO:0000256" key="3">
    <source>
        <dbReference type="ARBA" id="ARBA00022833"/>
    </source>
</evidence>
<dbReference type="PANTHER" id="PTHR31665">
    <property type="entry name" value="FLYWCH FAMILY MEMBER 2-RELATED"/>
    <property type="match status" value="1"/>
</dbReference>
<dbReference type="Pfam" id="PF04500">
    <property type="entry name" value="FLYWCH"/>
    <property type="match status" value="5"/>
</dbReference>
<evidence type="ECO:0000256" key="1">
    <source>
        <dbReference type="ARBA" id="ARBA00022723"/>
    </source>
</evidence>
<accession>A0ABK9MER0</accession>
<evidence type="ECO:0000313" key="7">
    <source>
        <dbReference type="Proteomes" id="UP000092444"/>
    </source>
</evidence>
<keyword evidence="2" id="KW-0863">Zinc-finger</keyword>
<feature type="domain" description="FLYWCH-type" evidence="5">
    <location>
        <begin position="604"/>
        <end position="664"/>
    </location>
</feature>
<sequence length="686" mass="78531">MTTKTGQVRQPLIRKRGRPRKTDLNSQQPKMKDKIEECVNNHPGEPAVYASTTKGTVKLIYEGHHFRYSFRKGKYSIFQCCYKENKEECKVRVVTDHKRVYPLDGEHVHFVQATDKSVTAVKFSTGEENLQGMNVITMSSAPEVEEISEPDSQHIVSLDEQFPEFAHSAGDLNADVKVEAARSETPTEYSNISKVEVAPSVAEIKPTSGEEANDFREKIKKLMQHVQHVRDCGAQLFIISRKGGTLLAINDFIYRSNLKRFGPLGDKVYWECIHNRSKKCRSRLKTIGDDLYVTNDVHNHAGDRERIELARRSGMLIYRKFSAIEGHAAVLLNTGTWLEDNLTFVPNRRGGLNLIYKGYLYTAERRYHSTINWVCNKNSNTSIRCPARCVTADFTIIRKHHHKSYTIINNYRYVISSQSTNTYYLKCANFRKSCRARAIIHEPIVAVYSATSRGRVQLIYGGQPFIFEKKIKLSTLEEKKYWRCNQWWNQKCRSRVCTINDMVIPLNRYHTHEEIVKRKKRVRKNLIPPATAIANDKLIKPEEGYNAGQTTTITSAAGIGSIAGTGRGNLVVSSLGMHLKYEEIVADVTEIVEPSAKLTRNYHFTTGQRDSVKLVYGGYHFVKFMHNSRGTKWICATRSSTKCRARVRTTLDSQLEVLFPEHNHISVKAFPKMDKLKLEKKIINRN</sequence>
<keyword evidence="1" id="KW-0479">Metal-binding</keyword>
<evidence type="ECO:0000256" key="2">
    <source>
        <dbReference type="ARBA" id="ARBA00022771"/>
    </source>
</evidence>
<feature type="region of interest" description="Disordered" evidence="4">
    <location>
        <begin position="1"/>
        <end position="31"/>
    </location>
</feature>
<dbReference type="InterPro" id="IPR007588">
    <property type="entry name" value="Znf_FLYWCH"/>
</dbReference>
<keyword evidence="7" id="KW-1185">Reference proteome</keyword>
<evidence type="ECO:0000313" key="6">
    <source>
        <dbReference type="EnsemblMetazoa" id="GMOY000034.P1830"/>
    </source>
</evidence>
<dbReference type="Gene3D" id="2.20.25.240">
    <property type="match status" value="5"/>
</dbReference>
<evidence type="ECO:0000259" key="5">
    <source>
        <dbReference type="Pfam" id="PF04500"/>
    </source>
</evidence>
<reference evidence="6" key="1">
    <citation type="submission" date="2025-05" db="UniProtKB">
        <authorList>
            <consortium name="EnsemblMetazoa"/>
        </authorList>
    </citation>
    <scope>IDENTIFICATION</scope>
    <source>
        <strain evidence="6">Yale</strain>
    </source>
</reference>
<dbReference type="EnsemblMetazoa" id="GMOY000034.R1830">
    <property type="protein sequence ID" value="GMOY000034.P1830"/>
    <property type="gene ID" value="GMOY000034"/>
</dbReference>
<protein>
    <recommendedName>
        <fullName evidence="5">FLYWCH-type domain-containing protein</fullName>
    </recommendedName>
</protein>
<feature type="domain" description="FLYWCH-type" evidence="5">
    <location>
        <begin position="49"/>
        <end position="109"/>
    </location>
</feature>
<feature type="domain" description="FLYWCH-type" evidence="5">
    <location>
        <begin position="344"/>
        <end position="401"/>
    </location>
</feature>
<name>A0ABK9MER0_GLOMM</name>
<dbReference type="EMBL" id="CCAG010009852">
    <property type="status" value="NOT_ANNOTATED_CDS"/>
    <property type="molecule type" value="Genomic_DNA"/>
</dbReference>
<dbReference type="Proteomes" id="UP000092444">
    <property type="component" value="Unassembled WGS sequence"/>
</dbReference>
<evidence type="ECO:0000256" key="4">
    <source>
        <dbReference type="SAM" id="MobiDB-lite"/>
    </source>
</evidence>
<proteinExistence type="predicted"/>
<organism evidence="6 7">
    <name type="scientific">Glossina morsitans morsitans</name>
    <name type="common">Savannah tsetse fly</name>
    <dbReference type="NCBI Taxonomy" id="37546"/>
    <lineage>
        <taxon>Eukaryota</taxon>
        <taxon>Metazoa</taxon>
        <taxon>Ecdysozoa</taxon>
        <taxon>Arthropoda</taxon>
        <taxon>Hexapoda</taxon>
        <taxon>Insecta</taxon>
        <taxon>Pterygota</taxon>
        <taxon>Neoptera</taxon>
        <taxon>Endopterygota</taxon>
        <taxon>Diptera</taxon>
        <taxon>Brachycera</taxon>
        <taxon>Muscomorpha</taxon>
        <taxon>Hippoboscoidea</taxon>
        <taxon>Glossinidae</taxon>
        <taxon>Glossina</taxon>
    </lineage>
</organism>